<feature type="chain" id="PRO_5040125263" description="Small secreted protein" evidence="1">
    <location>
        <begin position="23"/>
        <end position="182"/>
    </location>
</feature>
<dbReference type="RefSeq" id="XP_040774201.1">
    <property type="nucleotide sequence ID" value="XM_040917411.1"/>
</dbReference>
<dbReference type="EMBL" id="MU032349">
    <property type="protein sequence ID" value="KAF3763240.1"/>
    <property type="molecule type" value="Genomic_DNA"/>
</dbReference>
<keyword evidence="3" id="KW-1185">Reference proteome</keyword>
<evidence type="ECO:0000256" key="1">
    <source>
        <dbReference type="SAM" id="SignalP"/>
    </source>
</evidence>
<proteinExistence type="predicted"/>
<name>A0A9P4XYR2_CRYP1</name>
<evidence type="ECO:0000313" key="2">
    <source>
        <dbReference type="EMBL" id="KAF3763240.1"/>
    </source>
</evidence>
<organism evidence="2 3">
    <name type="scientific">Cryphonectria parasitica (strain ATCC 38755 / EP155)</name>
    <dbReference type="NCBI Taxonomy" id="660469"/>
    <lineage>
        <taxon>Eukaryota</taxon>
        <taxon>Fungi</taxon>
        <taxon>Dikarya</taxon>
        <taxon>Ascomycota</taxon>
        <taxon>Pezizomycotina</taxon>
        <taxon>Sordariomycetes</taxon>
        <taxon>Sordariomycetidae</taxon>
        <taxon>Diaporthales</taxon>
        <taxon>Cryphonectriaceae</taxon>
        <taxon>Cryphonectria-Endothia species complex</taxon>
        <taxon>Cryphonectria</taxon>
    </lineage>
</organism>
<gene>
    <name evidence="2" type="ORF">M406DRAFT_261022</name>
</gene>
<dbReference type="AlphaFoldDB" id="A0A9P4XYR2"/>
<protein>
    <recommendedName>
        <fullName evidence="4">Small secreted protein</fullName>
    </recommendedName>
</protein>
<sequence length="182" mass="18857">MHVSRCLASLLASAGLQSLATALNLNITAVGAQNGASTLECWTMDTPFSIASTPGIAGSASIVLGDVTNFTYVVIPSGLDGGLHHAPSNQWVWFVSGLAYITLPTDETTAAFVSGEFGLIFAADTADVSRLGHRTQYSGITETVSIAMPTTDGMIPSHSRLHYGPCSTEEIAGYAFLASGLS</sequence>
<evidence type="ECO:0000313" key="3">
    <source>
        <dbReference type="Proteomes" id="UP000803844"/>
    </source>
</evidence>
<comment type="caution">
    <text evidence="2">The sequence shown here is derived from an EMBL/GenBank/DDBJ whole genome shotgun (WGS) entry which is preliminary data.</text>
</comment>
<dbReference type="GeneID" id="63834540"/>
<keyword evidence="1" id="KW-0732">Signal</keyword>
<dbReference type="Proteomes" id="UP000803844">
    <property type="component" value="Unassembled WGS sequence"/>
</dbReference>
<reference evidence="2" key="1">
    <citation type="journal article" date="2020" name="Phytopathology">
        <title>Genome sequence of the chestnut blight fungus Cryphonectria parasitica EP155: A fundamental resource for an archetypical invasive plant pathogen.</title>
        <authorList>
            <person name="Crouch J.A."/>
            <person name="Dawe A."/>
            <person name="Aerts A."/>
            <person name="Barry K."/>
            <person name="Churchill A.C.L."/>
            <person name="Grimwood J."/>
            <person name="Hillman B."/>
            <person name="Milgroom M.G."/>
            <person name="Pangilinan J."/>
            <person name="Smith M."/>
            <person name="Salamov A."/>
            <person name="Schmutz J."/>
            <person name="Yadav J."/>
            <person name="Grigoriev I.V."/>
            <person name="Nuss D."/>
        </authorList>
    </citation>
    <scope>NUCLEOTIDE SEQUENCE</scope>
    <source>
        <strain evidence="2">EP155</strain>
    </source>
</reference>
<feature type="signal peptide" evidence="1">
    <location>
        <begin position="1"/>
        <end position="22"/>
    </location>
</feature>
<dbReference type="OrthoDB" id="3223416at2759"/>
<evidence type="ECO:0008006" key="4">
    <source>
        <dbReference type="Google" id="ProtNLM"/>
    </source>
</evidence>
<accession>A0A9P4XYR2</accession>